<organism evidence="2 3">
    <name type="scientific">Cudoniella acicularis</name>
    <dbReference type="NCBI Taxonomy" id="354080"/>
    <lineage>
        <taxon>Eukaryota</taxon>
        <taxon>Fungi</taxon>
        <taxon>Dikarya</taxon>
        <taxon>Ascomycota</taxon>
        <taxon>Pezizomycotina</taxon>
        <taxon>Leotiomycetes</taxon>
        <taxon>Helotiales</taxon>
        <taxon>Tricladiaceae</taxon>
        <taxon>Cudoniella</taxon>
    </lineage>
</organism>
<evidence type="ECO:0000256" key="1">
    <source>
        <dbReference type="SAM" id="MobiDB-lite"/>
    </source>
</evidence>
<feature type="compositionally biased region" description="Basic and acidic residues" evidence="1">
    <location>
        <begin position="57"/>
        <end position="72"/>
    </location>
</feature>
<dbReference type="EMBL" id="JAAMPI010000676">
    <property type="protein sequence ID" value="KAF4629446.1"/>
    <property type="molecule type" value="Genomic_DNA"/>
</dbReference>
<proteinExistence type="predicted"/>
<dbReference type="Proteomes" id="UP000566819">
    <property type="component" value="Unassembled WGS sequence"/>
</dbReference>
<comment type="caution">
    <text evidence="2">The sequence shown here is derived from an EMBL/GenBank/DDBJ whole genome shotgun (WGS) entry which is preliminary data.</text>
</comment>
<dbReference type="AlphaFoldDB" id="A0A8H4RHQ1"/>
<keyword evidence="3" id="KW-1185">Reference proteome</keyword>
<protein>
    <submittedName>
        <fullName evidence="2">Uncharacterized protein</fullName>
    </submittedName>
</protein>
<gene>
    <name evidence="2" type="ORF">G7Y89_g8708</name>
</gene>
<name>A0A8H4RHQ1_9HELO</name>
<feature type="region of interest" description="Disordered" evidence="1">
    <location>
        <begin position="1"/>
        <end position="72"/>
    </location>
</feature>
<evidence type="ECO:0000313" key="3">
    <source>
        <dbReference type="Proteomes" id="UP000566819"/>
    </source>
</evidence>
<sequence length="72" mass="7605">MFTDCAEVEVPEHGGGEADVDIGGEGVVLGEEEGREDEQRGEGGAVGERGCPEAEEADGRWEKEKEKAEGDV</sequence>
<evidence type="ECO:0000313" key="2">
    <source>
        <dbReference type="EMBL" id="KAF4629446.1"/>
    </source>
</evidence>
<reference evidence="2 3" key="1">
    <citation type="submission" date="2020-03" db="EMBL/GenBank/DDBJ databases">
        <title>Draft Genome Sequence of Cudoniella acicularis.</title>
        <authorList>
            <person name="Buettner E."/>
            <person name="Kellner H."/>
        </authorList>
    </citation>
    <scope>NUCLEOTIDE SEQUENCE [LARGE SCALE GENOMIC DNA]</scope>
    <source>
        <strain evidence="2 3">DSM 108380</strain>
    </source>
</reference>
<accession>A0A8H4RHQ1</accession>